<evidence type="ECO:0000256" key="2">
    <source>
        <dbReference type="ARBA" id="ARBA00022723"/>
    </source>
</evidence>
<evidence type="ECO:0000313" key="6">
    <source>
        <dbReference type="EMBL" id="RSN70949.1"/>
    </source>
</evidence>
<dbReference type="InterPro" id="IPR011650">
    <property type="entry name" value="Peptidase_M20_dimer"/>
</dbReference>
<dbReference type="InterPro" id="IPR001261">
    <property type="entry name" value="ArgE/DapE_CS"/>
</dbReference>
<dbReference type="Gene3D" id="3.40.630.10">
    <property type="entry name" value="Zn peptidases"/>
    <property type="match status" value="1"/>
</dbReference>
<organism evidence="6 7">
    <name type="scientific">Candidatus Korarchaeum cryptofilum</name>
    <dbReference type="NCBI Taxonomy" id="498846"/>
    <lineage>
        <taxon>Archaea</taxon>
        <taxon>Thermoproteota</taxon>
        <taxon>Candidatus Korarchaeia</taxon>
        <taxon>Candidatus Korarchaeales</taxon>
        <taxon>Candidatus Korarchaeaceae</taxon>
        <taxon>Candidatus Korarchaeum</taxon>
    </lineage>
</organism>
<dbReference type="PANTHER" id="PTHR43808">
    <property type="entry name" value="ACETYLORNITHINE DEACETYLASE"/>
    <property type="match status" value="1"/>
</dbReference>
<evidence type="ECO:0000256" key="1">
    <source>
        <dbReference type="ARBA" id="ARBA00001947"/>
    </source>
</evidence>
<dbReference type="InterPro" id="IPR002933">
    <property type="entry name" value="Peptidase_M20"/>
</dbReference>
<comment type="caution">
    <text evidence="6">The sequence shown here is derived from an EMBL/GenBank/DDBJ whole genome shotgun (WGS) entry which is preliminary data.</text>
</comment>
<dbReference type="Proteomes" id="UP000278149">
    <property type="component" value="Unassembled WGS sequence"/>
</dbReference>
<dbReference type="Gene3D" id="3.30.70.360">
    <property type="match status" value="1"/>
</dbReference>
<dbReference type="RefSeq" id="WP_125740340.1">
    <property type="nucleotide sequence ID" value="NZ_RCOR01000001.1"/>
</dbReference>
<feature type="domain" description="Peptidase M20 dimerisation" evidence="5">
    <location>
        <begin position="161"/>
        <end position="258"/>
    </location>
</feature>
<dbReference type="Pfam" id="PF07687">
    <property type="entry name" value="M20_dimer"/>
    <property type="match status" value="1"/>
</dbReference>
<evidence type="ECO:0000259" key="5">
    <source>
        <dbReference type="Pfam" id="PF07687"/>
    </source>
</evidence>
<gene>
    <name evidence="6" type="ORF">D9Q81_00260</name>
</gene>
<dbReference type="EMBL" id="RCOR01000001">
    <property type="protein sequence ID" value="RSN70949.1"/>
    <property type="molecule type" value="Genomic_DNA"/>
</dbReference>
<protein>
    <submittedName>
        <fullName evidence="6">M20 family protein</fullName>
    </submittedName>
</protein>
<dbReference type="AlphaFoldDB" id="A0A3R9RJV5"/>
<dbReference type="GO" id="GO:0046872">
    <property type="term" value="F:metal ion binding"/>
    <property type="evidence" value="ECO:0007669"/>
    <property type="project" value="UniProtKB-KW"/>
</dbReference>
<sequence>MSVIKFLSDLIKEPSPPGEEGGVASIIKEEISRLGVDEVRIDHIGNVIARVERSGDRLILLDAHMDTVPAGDRGAWRRDPFSGEVVNGHVYGRGSVDTKGSLAAMVYSIPLLSERGPDLVYAFVVHEEDHEGFGVRHVINSMEKPDLVILGEPTSLNIARGHRGRAEVLVEFRGRAAHSSMPELGVNCLYELCEYLEELKGVEMPSHPLLGSASVSPVRVDVSPGLIPMIPDYCALLLDRRTLPGESREYVEGQLRGRVVRRVLRCYTGYEEEVEAWFPAWINEGPLVSRLASELGAGIMIWRFGTDGSYTAGEAGIETIGYGPGDQEAAHRPDEMVRVDEVERATRGYAKIVNSFSHVF</sequence>
<accession>A0A3R9RJV5</accession>
<keyword evidence="3" id="KW-0378">Hydrolase</keyword>
<dbReference type="SUPFAM" id="SSF53187">
    <property type="entry name" value="Zn-dependent exopeptidases"/>
    <property type="match status" value="1"/>
</dbReference>
<reference evidence="6 7" key="1">
    <citation type="submission" date="2018-10" db="EMBL/GenBank/DDBJ databases">
        <title>Co-occurring genomic capacity for anaerobic methane metabolism and dissimilatory sulfite reduction discovered in the Korarchaeota.</title>
        <authorList>
            <person name="Mckay L.J."/>
            <person name="Dlakic M."/>
            <person name="Fields M.W."/>
            <person name="Delmont T.O."/>
            <person name="Eren A.M."/>
            <person name="Jay Z.J."/>
            <person name="Klingelsmith K.B."/>
            <person name="Rusch D.B."/>
            <person name="Inskeep W.P."/>
        </authorList>
    </citation>
    <scope>NUCLEOTIDE SEQUENCE [LARGE SCALE GENOMIC DNA]</scope>
    <source>
        <strain evidence="6 7">WS</strain>
    </source>
</reference>
<keyword evidence="2" id="KW-0479">Metal-binding</keyword>
<dbReference type="GO" id="GO:0016787">
    <property type="term" value="F:hydrolase activity"/>
    <property type="evidence" value="ECO:0007669"/>
    <property type="project" value="UniProtKB-KW"/>
</dbReference>
<dbReference type="InterPro" id="IPR036264">
    <property type="entry name" value="Bact_exopeptidase_dim_dom"/>
</dbReference>
<evidence type="ECO:0000313" key="7">
    <source>
        <dbReference type="Proteomes" id="UP000278149"/>
    </source>
</evidence>
<evidence type="ECO:0000256" key="4">
    <source>
        <dbReference type="ARBA" id="ARBA00022833"/>
    </source>
</evidence>
<dbReference type="Pfam" id="PF01546">
    <property type="entry name" value="Peptidase_M20"/>
    <property type="match status" value="1"/>
</dbReference>
<dbReference type="SUPFAM" id="SSF55031">
    <property type="entry name" value="Bacterial exopeptidase dimerisation domain"/>
    <property type="match status" value="1"/>
</dbReference>
<comment type="cofactor">
    <cofactor evidence="1">
        <name>Zn(2+)</name>
        <dbReference type="ChEBI" id="CHEBI:29105"/>
    </cofactor>
</comment>
<dbReference type="PANTHER" id="PTHR43808:SF28">
    <property type="entry name" value="[LYSW]-LYSINE_[LYSW]-ORNITHINE HYDROLASE"/>
    <property type="match status" value="1"/>
</dbReference>
<proteinExistence type="predicted"/>
<name>A0A3R9RJV5_9CREN</name>
<dbReference type="InterPro" id="IPR050072">
    <property type="entry name" value="Peptidase_M20A"/>
</dbReference>
<dbReference type="PROSITE" id="PS00758">
    <property type="entry name" value="ARGE_DAPE_CPG2_1"/>
    <property type="match status" value="1"/>
</dbReference>
<evidence type="ECO:0000256" key="3">
    <source>
        <dbReference type="ARBA" id="ARBA00022801"/>
    </source>
</evidence>
<keyword evidence="4" id="KW-0862">Zinc</keyword>